<feature type="region of interest" description="Disordered" evidence="2">
    <location>
        <begin position="302"/>
        <end position="369"/>
    </location>
</feature>
<evidence type="ECO:0000259" key="3">
    <source>
        <dbReference type="PROSITE" id="PS50104"/>
    </source>
</evidence>
<reference evidence="4 5" key="1">
    <citation type="submission" date="2020-09" db="EMBL/GenBank/DDBJ databases">
        <authorList>
            <person name="Ashkenazy H."/>
        </authorList>
    </citation>
    <scope>NUCLEOTIDE SEQUENCE [LARGE SCALE GENOMIC DNA]</scope>
    <source>
        <strain evidence="5">cv. Cdm-0</strain>
    </source>
</reference>
<dbReference type="Proteomes" id="UP000516314">
    <property type="component" value="Chromosome 1"/>
</dbReference>
<dbReference type="InterPro" id="IPR000157">
    <property type="entry name" value="TIR_dom"/>
</dbReference>
<evidence type="ECO:0000256" key="1">
    <source>
        <dbReference type="ARBA" id="ARBA00023027"/>
    </source>
</evidence>
<dbReference type="PANTHER" id="PTHR32009:SF157">
    <property type="entry name" value="DISEASE RESISTANCE PROTEIN RBA1-RELATED"/>
    <property type="match status" value="1"/>
</dbReference>
<dbReference type="InterPro" id="IPR008906">
    <property type="entry name" value="HATC_C_dom"/>
</dbReference>
<keyword evidence="1" id="KW-0520">NAD</keyword>
<sequence>MTSVSPRYRNVPVPKVFLSFRGEEIRHGFISHLADALERYGIMFIIDKDEQRGNDLTSLLLRIKESKVALVIFSSRFAESRFCMDEIVKMKECVDEGKLLVIPIFYKVRARDVSGLTGDFGKKFWALAQKSRGCQIKEWMEALECISNKMGLSLGDGRSEADFIKEIVKEVERVLATFTSEDTEDHHSLQGGLANQFNIDSWNRSRFYHLTNVSSPLIVIFILCILPIKTEPPCPPLVASAFLSVDNFQNMIQQAMYELNQMLLQSLGNIDPHRDVAFENQPQDQPDSPIALTKFFVTTRPHNRLGGSQSQATASFEKQMRSGSWNFTNTRPRSLEQQTTPTNSASRDGDEKIKIETRNTNDEQGLRPSARNTLRCYSSGEPGHRQTACPNQSRRGLLIDEKCTTCEICRNIITETAVLKLVYLCEAHPTPYSLSCFQDGVASRVSKRSLVPFSIGVLHCEEFMFIKPSNMVQGQSFILTIYWIVSNKTSDDHDTGFDSCTSDLKIGKLETALEMIFKAYQTSSLGVSGTINPHDLLSESPLKDDFDNDLFEFERSIESGVNHKKTYLDIYLAESSLEWKTFPNLDVLKYWKDNQHRFGDLASMALDILSIPITTVSSESVGTAYFHKTFGRCCVHVVS</sequence>
<feature type="domain" description="TIR" evidence="3">
    <location>
        <begin position="12"/>
        <end position="175"/>
    </location>
</feature>
<dbReference type="Gene3D" id="3.40.50.10140">
    <property type="entry name" value="Toll/interleukin-1 receptor homology (TIR) domain"/>
    <property type="match status" value="1"/>
</dbReference>
<evidence type="ECO:0000313" key="5">
    <source>
        <dbReference type="Proteomes" id="UP000516314"/>
    </source>
</evidence>
<dbReference type="SMART" id="SM00255">
    <property type="entry name" value="TIR"/>
    <property type="match status" value="1"/>
</dbReference>
<dbReference type="GO" id="GO:0007165">
    <property type="term" value="P:signal transduction"/>
    <property type="evidence" value="ECO:0007669"/>
    <property type="project" value="InterPro"/>
</dbReference>
<dbReference type="AlphaFoldDB" id="A0A7G2E272"/>
<proteinExistence type="predicted"/>
<evidence type="ECO:0000313" key="4">
    <source>
        <dbReference type="EMBL" id="CAD5314846.1"/>
    </source>
</evidence>
<dbReference type="FunFam" id="3.40.50.10140:FF:000007">
    <property type="entry name" value="Disease resistance protein (TIR-NBS-LRR class)"/>
    <property type="match status" value="1"/>
</dbReference>
<dbReference type="GO" id="GO:0046983">
    <property type="term" value="F:protein dimerization activity"/>
    <property type="evidence" value="ECO:0007669"/>
    <property type="project" value="InterPro"/>
</dbReference>
<organism evidence="4 5">
    <name type="scientific">Arabidopsis thaliana</name>
    <name type="common">Mouse-ear cress</name>
    <dbReference type="NCBI Taxonomy" id="3702"/>
    <lineage>
        <taxon>Eukaryota</taxon>
        <taxon>Viridiplantae</taxon>
        <taxon>Streptophyta</taxon>
        <taxon>Embryophyta</taxon>
        <taxon>Tracheophyta</taxon>
        <taxon>Spermatophyta</taxon>
        <taxon>Magnoliopsida</taxon>
        <taxon>eudicotyledons</taxon>
        <taxon>Gunneridae</taxon>
        <taxon>Pentapetalae</taxon>
        <taxon>rosids</taxon>
        <taxon>malvids</taxon>
        <taxon>Brassicales</taxon>
        <taxon>Brassicaceae</taxon>
        <taxon>Camelineae</taxon>
        <taxon>Arabidopsis</taxon>
    </lineage>
</organism>
<dbReference type="SUPFAM" id="SSF52200">
    <property type="entry name" value="Toll/Interleukin receptor TIR domain"/>
    <property type="match status" value="1"/>
</dbReference>
<dbReference type="SUPFAM" id="SSF53098">
    <property type="entry name" value="Ribonuclease H-like"/>
    <property type="match status" value="1"/>
</dbReference>
<dbReference type="Pfam" id="PF05699">
    <property type="entry name" value="Dimer_Tnp_hAT"/>
    <property type="match status" value="1"/>
</dbReference>
<protein>
    <submittedName>
        <fullName evidence="4">(thale cress) hypothetical protein</fullName>
    </submittedName>
</protein>
<dbReference type="Pfam" id="PF01582">
    <property type="entry name" value="TIR"/>
    <property type="match status" value="1"/>
</dbReference>
<dbReference type="InterPro" id="IPR035897">
    <property type="entry name" value="Toll_tir_struct_dom_sf"/>
</dbReference>
<dbReference type="PANTHER" id="PTHR32009">
    <property type="entry name" value="TMV RESISTANCE PROTEIN N-LIKE"/>
    <property type="match status" value="1"/>
</dbReference>
<dbReference type="InterPro" id="IPR012337">
    <property type="entry name" value="RNaseH-like_sf"/>
</dbReference>
<feature type="compositionally biased region" description="Basic and acidic residues" evidence="2">
    <location>
        <begin position="347"/>
        <end position="365"/>
    </location>
</feature>
<name>A0A7G2E272_ARATH</name>
<feature type="compositionally biased region" description="Polar residues" evidence="2">
    <location>
        <begin position="306"/>
        <end position="346"/>
    </location>
</feature>
<gene>
    <name evidence="4" type="ORF">AT9943_LOCUS3263</name>
</gene>
<dbReference type="PROSITE" id="PS50104">
    <property type="entry name" value="TIR"/>
    <property type="match status" value="1"/>
</dbReference>
<evidence type="ECO:0000256" key="2">
    <source>
        <dbReference type="SAM" id="MobiDB-lite"/>
    </source>
</evidence>
<dbReference type="EMBL" id="LR881466">
    <property type="protein sequence ID" value="CAD5314846.1"/>
    <property type="molecule type" value="Genomic_DNA"/>
</dbReference>
<accession>A0A7G2E272</accession>